<dbReference type="InterPro" id="IPR013830">
    <property type="entry name" value="SGNH_hydro"/>
</dbReference>
<proteinExistence type="predicted"/>
<dbReference type="Pfam" id="PF13472">
    <property type="entry name" value="Lipase_GDSL_2"/>
    <property type="match status" value="1"/>
</dbReference>
<protein>
    <submittedName>
        <fullName evidence="2">SGNH hydrolase-type esterase domain-containing protein</fullName>
    </submittedName>
</protein>
<dbReference type="Proteomes" id="UP001172159">
    <property type="component" value="Unassembled WGS sequence"/>
</dbReference>
<dbReference type="AlphaFoldDB" id="A0AA40AMS2"/>
<dbReference type="InterPro" id="IPR036514">
    <property type="entry name" value="SGNH_hydro_sf"/>
</dbReference>
<name>A0AA40AMS2_9PEZI</name>
<comment type="caution">
    <text evidence="2">The sequence shown here is derived from an EMBL/GenBank/DDBJ whole genome shotgun (WGS) entry which is preliminary data.</text>
</comment>
<dbReference type="CDD" id="cd00229">
    <property type="entry name" value="SGNH_hydrolase"/>
    <property type="match status" value="1"/>
</dbReference>
<sequence length="257" mass="29060">MAARQKLRILCFGDSLTAGYSYLGSVYHPYDTKMVQMLAMAFPDWDITTVERGKPGDVVKTGFLTRMQECYTVPPPKHKDEKPPFDWAIVLGGTNDLAFGIPPQEIFKKLTEVWDVALRRGCKILALTVPDVVSEGRTKGRADADRKVLNELIMGYKKPDLHVYDLHDAISLTKMSPADRTRYRDDQIHFTPDGYDLIGNKVGMALVSLLVKQRVADLPPAKRRRIFKNDDKLFEEETGNPESLEGGYVVVRRTDLD</sequence>
<evidence type="ECO:0000313" key="3">
    <source>
        <dbReference type="Proteomes" id="UP001172159"/>
    </source>
</evidence>
<dbReference type="InterPro" id="IPR051532">
    <property type="entry name" value="Ester_Hydrolysis_Enzymes"/>
</dbReference>
<evidence type="ECO:0000313" key="2">
    <source>
        <dbReference type="EMBL" id="KAK0718720.1"/>
    </source>
</evidence>
<gene>
    <name evidence="2" type="ORF">B0T21DRAFT_54970</name>
</gene>
<feature type="domain" description="SGNH hydrolase-type esterase" evidence="1">
    <location>
        <begin position="11"/>
        <end position="197"/>
    </location>
</feature>
<dbReference type="GO" id="GO:0004622">
    <property type="term" value="F:phosphatidylcholine lysophospholipase activity"/>
    <property type="evidence" value="ECO:0007669"/>
    <property type="project" value="TreeGrafter"/>
</dbReference>
<dbReference type="Gene3D" id="3.40.50.1110">
    <property type="entry name" value="SGNH hydrolase"/>
    <property type="match status" value="1"/>
</dbReference>
<keyword evidence="2" id="KW-0378">Hydrolase</keyword>
<dbReference type="EMBL" id="JAUKTV010000013">
    <property type="protein sequence ID" value="KAK0718720.1"/>
    <property type="molecule type" value="Genomic_DNA"/>
</dbReference>
<dbReference type="PANTHER" id="PTHR30383:SF19">
    <property type="entry name" value="FIBRONECTIN TYPE-III DOMAIN-CONTAINING PROTEIN"/>
    <property type="match status" value="1"/>
</dbReference>
<keyword evidence="3" id="KW-1185">Reference proteome</keyword>
<accession>A0AA40AMS2</accession>
<reference evidence="2" key="1">
    <citation type="submission" date="2023-06" db="EMBL/GenBank/DDBJ databases">
        <title>Genome-scale phylogeny and comparative genomics of the fungal order Sordariales.</title>
        <authorList>
            <consortium name="Lawrence Berkeley National Laboratory"/>
            <person name="Hensen N."/>
            <person name="Bonometti L."/>
            <person name="Westerberg I."/>
            <person name="Brannstrom I.O."/>
            <person name="Guillou S."/>
            <person name="Cros-Aarteil S."/>
            <person name="Calhoun S."/>
            <person name="Haridas S."/>
            <person name="Kuo A."/>
            <person name="Mondo S."/>
            <person name="Pangilinan J."/>
            <person name="Riley R."/>
            <person name="Labutti K."/>
            <person name="Andreopoulos B."/>
            <person name="Lipzen A."/>
            <person name="Chen C."/>
            <person name="Yanf M."/>
            <person name="Daum C."/>
            <person name="Ng V."/>
            <person name="Clum A."/>
            <person name="Steindorff A."/>
            <person name="Ohm R."/>
            <person name="Martin F."/>
            <person name="Silar P."/>
            <person name="Natvig D."/>
            <person name="Lalanne C."/>
            <person name="Gautier V."/>
            <person name="Ament-Velasquez S.L."/>
            <person name="Kruys A."/>
            <person name="Hutchinson M.I."/>
            <person name="Powell A.J."/>
            <person name="Barry K."/>
            <person name="Miller A.N."/>
            <person name="Grigoriev I.V."/>
            <person name="Debuchy R."/>
            <person name="Gladieux P."/>
            <person name="Thoren M.H."/>
            <person name="Johannesson H."/>
        </authorList>
    </citation>
    <scope>NUCLEOTIDE SEQUENCE</scope>
    <source>
        <strain evidence="2">CBS 540.89</strain>
    </source>
</reference>
<evidence type="ECO:0000259" key="1">
    <source>
        <dbReference type="Pfam" id="PF13472"/>
    </source>
</evidence>
<organism evidence="2 3">
    <name type="scientific">Apiosordaria backusii</name>
    <dbReference type="NCBI Taxonomy" id="314023"/>
    <lineage>
        <taxon>Eukaryota</taxon>
        <taxon>Fungi</taxon>
        <taxon>Dikarya</taxon>
        <taxon>Ascomycota</taxon>
        <taxon>Pezizomycotina</taxon>
        <taxon>Sordariomycetes</taxon>
        <taxon>Sordariomycetidae</taxon>
        <taxon>Sordariales</taxon>
        <taxon>Lasiosphaeriaceae</taxon>
        <taxon>Apiosordaria</taxon>
    </lineage>
</organism>
<dbReference type="PANTHER" id="PTHR30383">
    <property type="entry name" value="THIOESTERASE 1/PROTEASE 1/LYSOPHOSPHOLIPASE L1"/>
    <property type="match status" value="1"/>
</dbReference>
<dbReference type="SUPFAM" id="SSF52266">
    <property type="entry name" value="SGNH hydrolase"/>
    <property type="match status" value="1"/>
</dbReference>